<name>A0A4Z2GEZ4_9TELE</name>
<reference evidence="1 2" key="1">
    <citation type="submission" date="2019-03" db="EMBL/GenBank/DDBJ databases">
        <title>First draft genome of Liparis tanakae, snailfish: a comprehensive survey of snailfish specific genes.</title>
        <authorList>
            <person name="Kim W."/>
            <person name="Song I."/>
            <person name="Jeong J.-H."/>
            <person name="Kim D."/>
            <person name="Kim S."/>
            <person name="Ryu S."/>
            <person name="Song J.Y."/>
            <person name="Lee S.K."/>
        </authorList>
    </citation>
    <scope>NUCLEOTIDE SEQUENCE [LARGE SCALE GENOMIC DNA]</scope>
    <source>
        <tissue evidence="1">Muscle</tissue>
    </source>
</reference>
<evidence type="ECO:0000313" key="1">
    <source>
        <dbReference type="EMBL" id="TNN51284.1"/>
    </source>
</evidence>
<protein>
    <submittedName>
        <fullName evidence="1">Uncharacterized protein</fullName>
    </submittedName>
</protein>
<evidence type="ECO:0000313" key="2">
    <source>
        <dbReference type="Proteomes" id="UP000314294"/>
    </source>
</evidence>
<sequence>MKIVKGLSQPESFPDLNMEGLIFENSDWLSETKTSVQSLVPVSALRRLQGEEPVGQPRSRALIVRAATAAAAAAAAAPHRHNQAKDITNGLN</sequence>
<dbReference type="Proteomes" id="UP000314294">
    <property type="component" value="Unassembled WGS sequence"/>
</dbReference>
<gene>
    <name evidence="1" type="ORF">EYF80_038502</name>
</gene>
<keyword evidence="2" id="KW-1185">Reference proteome</keyword>
<organism evidence="1 2">
    <name type="scientific">Liparis tanakae</name>
    <name type="common">Tanaka's snailfish</name>
    <dbReference type="NCBI Taxonomy" id="230148"/>
    <lineage>
        <taxon>Eukaryota</taxon>
        <taxon>Metazoa</taxon>
        <taxon>Chordata</taxon>
        <taxon>Craniata</taxon>
        <taxon>Vertebrata</taxon>
        <taxon>Euteleostomi</taxon>
        <taxon>Actinopterygii</taxon>
        <taxon>Neopterygii</taxon>
        <taxon>Teleostei</taxon>
        <taxon>Neoteleostei</taxon>
        <taxon>Acanthomorphata</taxon>
        <taxon>Eupercaria</taxon>
        <taxon>Perciformes</taxon>
        <taxon>Cottioidei</taxon>
        <taxon>Cottales</taxon>
        <taxon>Liparidae</taxon>
        <taxon>Liparis</taxon>
    </lineage>
</organism>
<dbReference type="EMBL" id="SRLO01000587">
    <property type="protein sequence ID" value="TNN51284.1"/>
    <property type="molecule type" value="Genomic_DNA"/>
</dbReference>
<accession>A0A4Z2GEZ4</accession>
<comment type="caution">
    <text evidence="1">The sequence shown here is derived from an EMBL/GenBank/DDBJ whole genome shotgun (WGS) entry which is preliminary data.</text>
</comment>
<dbReference type="AlphaFoldDB" id="A0A4Z2GEZ4"/>
<proteinExistence type="predicted"/>